<dbReference type="InterPro" id="IPR023606">
    <property type="entry name" value="CoA-Trfase_III_dom_1_sf"/>
</dbReference>
<proteinExistence type="predicted"/>
<keyword evidence="2" id="KW-1185">Reference proteome</keyword>
<accession>A0ABR6V7Q6</accession>
<dbReference type="RefSeq" id="WP_186598732.1">
    <property type="nucleotide sequence ID" value="NZ_JABWRR010000005.1"/>
</dbReference>
<dbReference type="InterPro" id="IPR044855">
    <property type="entry name" value="CoA-Trfase_III_dom3_sf"/>
</dbReference>
<reference evidence="1 2" key="1">
    <citation type="journal article" date="2020" name="Microorganisms">
        <title>Reliable Identification of Environmental Pseudomonas Isolates Using the rpoD Gene.</title>
        <authorList>
            <consortium name="The Broad Institute Genome Sequencing Platform"/>
            <person name="Girard L."/>
            <person name="Lood C."/>
            <person name="Rokni-Zadeh H."/>
            <person name="van Noort V."/>
            <person name="Lavigne R."/>
            <person name="De Mot R."/>
        </authorList>
    </citation>
    <scope>NUCLEOTIDE SEQUENCE [LARGE SCALE GENOMIC DNA]</scope>
    <source>
        <strain evidence="1 2">RW7P2</strain>
    </source>
</reference>
<evidence type="ECO:0000313" key="1">
    <source>
        <dbReference type="EMBL" id="MBC3476563.1"/>
    </source>
</evidence>
<sequence length="62" mass="6910">MAWLSRGFEDHQVDSPTVMPENGIFQARDGRHLAIGILENKFWVTLGDVLGAEFPQLKVSIA</sequence>
<dbReference type="SUPFAM" id="SSF89796">
    <property type="entry name" value="CoA-transferase family III (CaiB/BaiF)"/>
    <property type="match status" value="1"/>
</dbReference>
<dbReference type="Proteomes" id="UP000628086">
    <property type="component" value="Unassembled WGS sequence"/>
</dbReference>
<protein>
    <submittedName>
        <fullName evidence="1">Uncharacterized protein</fullName>
    </submittedName>
</protein>
<comment type="caution">
    <text evidence="1">The sequence shown here is derived from an EMBL/GenBank/DDBJ whole genome shotgun (WGS) entry which is preliminary data.</text>
</comment>
<name>A0ABR6V7Q6_9PSED</name>
<gene>
    <name evidence="1" type="ORF">HU747_13245</name>
</gene>
<organism evidence="1 2">
    <name type="scientific">Pseudomonas taiwanensis</name>
    <dbReference type="NCBI Taxonomy" id="470150"/>
    <lineage>
        <taxon>Bacteria</taxon>
        <taxon>Pseudomonadati</taxon>
        <taxon>Pseudomonadota</taxon>
        <taxon>Gammaproteobacteria</taxon>
        <taxon>Pseudomonadales</taxon>
        <taxon>Pseudomonadaceae</taxon>
        <taxon>Pseudomonas</taxon>
    </lineage>
</organism>
<evidence type="ECO:0000313" key="2">
    <source>
        <dbReference type="Proteomes" id="UP000628086"/>
    </source>
</evidence>
<dbReference type="Gene3D" id="3.30.1540.10">
    <property type="entry name" value="formyl-coa transferase, domain 3"/>
    <property type="match status" value="1"/>
</dbReference>
<dbReference type="EMBL" id="JABWRS010000008">
    <property type="protein sequence ID" value="MBC3476563.1"/>
    <property type="molecule type" value="Genomic_DNA"/>
</dbReference>